<evidence type="ECO:0000313" key="12">
    <source>
        <dbReference type="Proteomes" id="UP000621210"/>
    </source>
</evidence>
<accession>A0A926KVQ3</accession>
<dbReference type="Pfam" id="PF02518">
    <property type="entry name" value="HATPase_c"/>
    <property type="match status" value="1"/>
</dbReference>
<dbReference type="Proteomes" id="UP000621210">
    <property type="component" value="Unassembled WGS sequence"/>
</dbReference>
<keyword evidence="9" id="KW-0812">Transmembrane</keyword>
<keyword evidence="9" id="KW-0472">Membrane</keyword>
<evidence type="ECO:0000256" key="2">
    <source>
        <dbReference type="ARBA" id="ARBA00012438"/>
    </source>
</evidence>
<name>A0A926KVQ3_9ACTN</name>
<feature type="transmembrane region" description="Helical" evidence="9">
    <location>
        <begin position="132"/>
        <end position="154"/>
    </location>
</feature>
<protein>
    <recommendedName>
        <fullName evidence="2">histidine kinase</fullName>
        <ecNumber evidence="2">2.7.13.3</ecNumber>
    </recommendedName>
</protein>
<evidence type="ECO:0000256" key="8">
    <source>
        <dbReference type="ARBA" id="ARBA00023012"/>
    </source>
</evidence>
<dbReference type="GO" id="GO:0046983">
    <property type="term" value="F:protein dimerization activity"/>
    <property type="evidence" value="ECO:0007669"/>
    <property type="project" value="InterPro"/>
</dbReference>
<gene>
    <name evidence="11" type="ORF">H0H10_00705</name>
</gene>
<dbReference type="GO" id="GO:0000155">
    <property type="term" value="F:phosphorelay sensor kinase activity"/>
    <property type="evidence" value="ECO:0007669"/>
    <property type="project" value="InterPro"/>
</dbReference>
<dbReference type="SMART" id="SM00387">
    <property type="entry name" value="HATPase_c"/>
    <property type="match status" value="1"/>
</dbReference>
<dbReference type="PANTHER" id="PTHR24421:SF10">
    <property type="entry name" value="NITRATE_NITRITE SENSOR PROTEIN NARQ"/>
    <property type="match status" value="1"/>
</dbReference>
<dbReference type="InterPro" id="IPR050482">
    <property type="entry name" value="Sensor_HK_TwoCompSys"/>
</dbReference>
<feature type="transmembrane region" description="Helical" evidence="9">
    <location>
        <begin position="15"/>
        <end position="42"/>
    </location>
</feature>
<dbReference type="SUPFAM" id="SSF55874">
    <property type="entry name" value="ATPase domain of HSP90 chaperone/DNA topoisomerase II/histidine kinase"/>
    <property type="match status" value="1"/>
</dbReference>
<keyword evidence="12" id="KW-1185">Reference proteome</keyword>
<evidence type="ECO:0000256" key="3">
    <source>
        <dbReference type="ARBA" id="ARBA00022553"/>
    </source>
</evidence>
<dbReference type="EC" id="2.7.13.3" evidence="2"/>
<dbReference type="RefSeq" id="WP_188178806.1">
    <property type="nucleotide sequence ID" value="NZ_JACVQF010000025.1"/>
</dbReference>
<evidence type="ECO:0000256" key="1">
    <source>
        <dbReference type="ARBA" id="ARBA00000085"/>
    </source>
</evidence>
<feature type="domain" description="Histidine kinase/HSP90-like ATPase" evidence="10">
    <location>
        <begin position="292"/>
        <end position="380"/>
    </location>
</feature>
<keyword evidence="4" id="KW-0808">Transferase</keyword>
<proteinExistence type="predicted"/>
<comment type="caution">
    <text evidence="11">The sequence shown here is derived from an EMBL/GenBank/DDBJ whole genome shotgun (WGS) entry which is preliminary data.</text>
</comment>
<dbReference type="GO" id="GO:0016020">
    <property type="term" value="C:membrane"/>
    <property type="evidence" value="ECO:0007669"/>
    <property type="project" value="InterPro"/>
</dbReference>
<dbReference type="InterPro" id="IPR003594">
    <property type="entry name" value="HATPase_dom"/>
</dbReference>
<evidence type="ECO:0000256" key="6">
    <source>
        <dbReference type="ARBA" id="ARBA00022777"/>
    </source>
</evidence>
<reference evidence="11" key="2">
    <citation type="submission" date="2020-09" db="EMBL/GenBank/DDBJ databases">
        <authorList>
            <person name="Luo X."/>
        </authorList>
    </citation>
    <scope>NUCLEOTIDE SEQUENCE</scope>
    <source>
        <strain evidence="11">TRM S81-3</strain>
    </source>
</reference>
<organism evidence="11 12">
    <name type="scientific">Streptomyces griseicoloratus</name>
    <dbReference type="NCBI Taxonomy" id="2752516"/>
    <lineage>
        <taxon>Bacteria</taxon>
        <taxon>Bacillati</taxon>
        <taxon>Actinomycetota</taxon>
        <taxon>Actinomycetes</taxon>
        <taxon>Kitasatosporales</taxon>
        <taxon>Streptomycetaceae</taxon>
        <taxon>Streptomyces</taxon>
    </lineage>
</organism>
<dbReference type="Gene3D" id="3.30.565.10">
    <property type="entry name" value="Histidine kinase-like ATPase, C-terminal domain"/>
    <property type="match status" value="1"/>
</dbReference>
<dbReference type="Gene3D" id="1.20.5.1930">
    <property type="match status" value="1"/>
</dbReference>
<evidence type="ECO:0000256" key="5">
    <source>
        <dbReference type="ARBA" id="ARBA00022741"/>
    </source>
</evidence>
<dbReference type="Pfam" id="PF07730">
    <property type="entry name" value="HisKA_3"/>
    <property type="match status" value="1"/>
</dbReference>
<dbReference type="InterPro" id="IPR036890">
    <property type="entry name" value="HATPase_C_sf"/>
</dbReference>
<feature type="transmembrane region" description="Helical" evidence="9">
    <location>
        <begin position="93"/>
        <end position="112"/>
    </location>
</feature>
<keyword evidence="5" id="KW-0547">Nucleotide-binding</keyword>
<keyword evidence="7" id="KW-0067">ATP-binding</keyword>
<sequence length="380" mass="40953">MRDMVRRGARCAVGLIWGAAAAVVELLFTAVAGLALLAVAAWPAGRRAVLRPVLVCARRLAELDRARLRIWLGVHTSPVYEDTQALGYLACRWTLGVLGAVVMLSAAIGLGYGTSWTYLWLLVDDVRNSASVLYTSLGGLFLLFLAVQGILAVAELEGKLAGRLLGPRHQEQLERRIVELSTSRAAVVDAVNDERRRIERDLHDGVQQRLVALGMLLGRARRSQDPDRRDRLLRQAHDESRRALDELREVAWRVYPTTLDEAGLRAALETVAERTSVPVAVEYDVAEEPERAVATVAYFVVCEAVTNAVKHAAPSRIRVVVRSEGKTVHVSVQDDGRGGADAGGSGLFGLARRVAALDGSLSVASPPGGPTLVAAELPCG</sequence>
<comment type="catalytic activity">
    <reaction evidence="1">
        <text>ATP + protein L-histidine = ADP + protein N-phospho-L-histidine.</text>
        <dbReference type="EC" id="2.7.13.3"/>
    </reaction>
</comment>
<dbReference type="InterPro" id="IPR011712">
    <property type="entry name" value="Sig_transdc_His_kin_sub3_dim/P"/>
</dbReference>
<keyword evidence="6 11" id="KW-0418">Kinase</keyword>
<evidence type="ECO:0000259" key="10">
    <source>
        <dbReference type="SMART" id="SM00387"/>
    </source>
</evidence>
<keyword evidence="8" id="KW-0902">Two-component regulatory system</keyword>
<dbReference type="GO" id="GO:0005524">
    <property type="term" value="F:ATP binding"/>
    <property type="evidence" value="ECO:0007669"/>
    <property type="project" value="UniProtKB-KW"/>
</dbReference>
<reference evidence="11" key="1">
    <citation type="submission" date="2020-09" db="EMBL/GenBank/DDBJ databases">
        <title>Streptomyces grisecoloratus sp. nov., isolated from cotton soil.</title>
        <authorList>
            <person name="Xing L."/>
        </authorList>
    </citation>
    <scope>NUCLEOTIDE SEQUENCE</scope>
    <source>
        <strain evidence="11">TRM S81-3</strain>
    </source>
</reference>
<evidence type="ECO:0000256" key="7">
    <source>
        <dbReference type="ARBA" id="ARBA00022840"/>
    </source>
</evidence>
<keyword evidence="9" id="KW-1133">Transmembrane helix</keyword>
<evidence type="ECO:0000313" key="11">
    <source>
        <dbReference type="EMBL" id="MBD0417722.1"/>
    </source>
</evidence>
<dbReference type="AlphaFoldDB" id="A0A926KVQ3"/>
<dbReference type="PANTHER" id="PTHR24421">
    <property type="entry name" value="NITRATE/NITRITE SENSOR PROTEIN NARX-RELATED"/>
    <property type="match status" value="1"/>
</dbReference>
<evidence type="ECO:0000256" key="9">
    <source>
        <dbReference type="SAM" id="Phobius"/>
    </source>
</evidence>
<evidence type="ECO:0000256" key="4">
    <source>
        <dbReference type="ARBA" id="ARBA00022679"/>
    </source>
</evidence>
<dbReference type="EMBL" id="JACVQF010000025">
    <property type="protein sequence ID" value="MBD0417722.1"/>
    <property type="molecule type" value="Genomic_DNA"/>
</dbReference>
<keyword evidence="3" id="KW-0597">Phosphoprotein</keyword>